<evidence type="ECO:0000313" key="2">
    <source>
        <dbReference type="Proteomes" id="UP001515500"/>
    </source>
</evidence>
<dbReference type="PANTHER" id="PTHR33116">
    <property type="entry name" value="REVERSE TRANSCRIPTASE ZINC-BINDING DOMAIN-CONTAINING PROTEIN-RELATED-RELATED"/>
    <property type="match status" value="1"/>
</dbReference>
<dbReference type="InterPro" id="IPR000477">
    <property type="entry name" value="RT_dom"/>
</dbReference>
<dbReference type="GeneID" id="120282948"/>
<dbReference type="RefSeq" id="XP_039145714.1">
    <property type="nucleotide sequence ID" value="XM_039289780.1"/>
</dbReference>
<name>A0AB40D057_DIOCR</name>
<reference evidence="3" key="1">
    <citation type="submission" date="2025-08" db="UniProtKB">
        <authorList>
            <consortium name="RefSeq"/>
        </authorList>
    </citation>
    <scope>IDENTIFICATION</scope>
</reference>
<protein>
    <submittedName>
        <fullName evidence="3">Uncharacterized protein LOC120282948</fullName>
    </submittedName>
</protein>
<dbReference type="PROSITE" id="PS50878">
    <property type="entry name" value="RT_POL"/>
    <property type="match status" value="1"/>
</dbReference>
<evidence type="ECO:0000259" key="1">
    <source>
        <dbReference type="PROSITE" id="PS50878"/>
    </source>
</evidence>
<dbReference type="AlphaFoldDB" id="A0AB40D057"/>
<sequence length="692" mass="79655">MDIEKAYDTMSWNAILATLYLMNFPSKWISWIRACISSASFSLLINKQPTSWIKPSRGLRQGDTLSSYLFILVVQNLSAILNFAMQSQIILGFNPSLRNNFNHLMYADDLILITQATRKSARNINLCFSIYERLTGQRANKYKSSMYFPSSFNCRLKNSICSILGFNSAACPLTYLGMTISPKRLAISNFTSLLAKVENTLSIWKRFRISMAGKTILINSVLMSTPVYYLSVYPIPDTILDGISKLARTFFWSKGGNKKGMSSVKWTDITLAQTEGDLSIRNLRVTKTSLMAKNMFSYLNHQNSIWVDILLDKYGYVNFWTDSILANCSWFFRGLWQNANIIKPHIWLQHFHPVQTDILMDPWYFEIPLAFKPTYFNMDFNFHLLSLSDLYDNGRWNLSTLHEVFGDFMNLDYLANNRLISNMENKWVWYPKSQKNKLTAMVYSHFNKSIDWRDAWDGWENVWRLKVAPRPKHFLWLLFHNGIKTHEYLYRLNLGPQTVCGFCRLDFETTEHLLNSCPKAQFVWRYIRNAIGKQICFYDGFSEVGSSESTNVGVGFYITDSVSKFIGAGWCNNSADSALEADALALIAAMGSIYDSDIQIRTIFITNTDLHRAILSDNASISWRIQPLISNITDYLSYLGNPQIHIVPRSWMNVAVSLAFRGLNSHALTLFLQGRDLPFWLMKLLNRSGILL</sequence>
<keyword evidence="2" id="KW-1185">Reference proteome</keyword>
<dbReference type="Pfam" id="PF13966">
    <property type="entry name" value="zf-RVT"/>
    <property type="match status" value="1"/>
</dbReference>
<dbReference type="Proteomes" id="UP001515500">
    <property type="component" value="Chromosome 18"/>
</dbReference>
<dbReference type="Pfam" id="PF00078">
    <property type="entry name" value="RVT_1"/>
    <property type="match status" value="1"/>
</dbReference>
<proteinExistence type="predicted"/>
<accession>A0AB40D057</accession>
<dbReference type="InterPro" id="IPR026960">
    <property type="entry name" value="RVT-Znf"/>
</dbReference>
<evidence type="ECO:0000313" key="3">
    <source>
        <dbReference type="RefSeq" id="XP_039145714.1"/>
    </source>
</evidence>
<dbReference type="PANTHER" id="PTHR33116:SF78">
    <property type="entry name" value="OS12G0587133 PROTEIN"/>
    <property type="match status" value="1"/>
</dbReference>
<feature type="domain" description="Reverse transcriptase" evidence="1">
    <location>
        <begin position="1"/>
        <end position="180"/>
    </location>
</feature>
<organism evidence="2 3">
    <name type="scientific">Dioscorea cayennensis subsp. rotundata</name>
    <name type="common">White Guinea yam</name>
    <name type="synonym">Dioscorea rotundata</name>
    <dbReference type="NCBI Taxonomy" id="55577"/>
    <lineage>
        <taxon>Eukaryota</taxon>
        <taxon>Viridiplantae</taxon>
        <taxon>Streptophyta</taxon>
        <taxon>Embryophyta</taxon>
        <taxon>Tracheophyta</taxon>
        <taxon>Spermatophyta</taxon>
        <taxon>Magnoliopsida</taxon>
        <taxon>Liliopsida</taxon>
        <taxon>Dioscoreales</taxon>
        <taxon>Dioscoreaceae</taxon>
        <taxon>Dioscorea</taxon>
    </lineage>
</organism>
<gene>
    <name evidence="3" type="primary">LOC120282948</name>
</gene>